<dbReference type="GO" id="GO:0005789">
    <property type="term" value="C:endoplasmic reticulum membrane"/>
    <property type="evidence" value="ECO:0007669"/>
    <property type="project" value="UniProtKB-SubCell"/>
</dbReference>
<proteinExistence type="inferred from homology"/>
<feature type="region of interest" description="Disordered" evidence="8">
    <location>
        <begin position="1"/>
        <end position="52"/>
    </location>
</feature>
<dbReference type="Proteomes" id="UP000195557">
    <property type="component" value="Unassembled WGS sequence"/>
</dbReference>
<protein>
    <submittedName>
        <fullName evidence="10">Putative growth response protein</fullName>
    </submittedName>
</protein>
<dbReference type="eggNOG" id="KOG4363">
    <property type="taxonomic scope" value="Eukaryota"/>
</dbReference>
<dbReference type="InterPro" id="IPR025929">
    <property type="entry name" value="INSIG_fam"/>
</dbReference>
<evidence type="ECO:0000256" key="8">
    <source>
        <dbReference type="SAM" id="MobiDB-lite"/>
    </source>
</evidence>
<feature type="transmembrane region" description="Helical" evidence="9">
    <location>
        <begin position="190"/>
        <end position="210"/>
    </location>
</feature>
<evidence type="ECO:0000256" key="2">
    <source>
        <dbReference type="ARBA" id="ARBA00007475"/>
    </source>
</evidence>
<dbReference type="PANTHER" id="PTHR36774:SF1">
    <property type="entry name" value="INSULIN-INDUCED PROTEIN"/>
    <property type="match status" value="1"/>
</dbReference>
<evidence type="ECO:0000256" key="5">
    <source>
        <dbReference type="ARBA" id="ARBA00022989"/>
    </source>
</evidence>
<feature type="coiled-coil region" evidence="7">
    <location>
        <begin position="521"/>
        <end position="551"/>
    </location>
</feature>
<evidence type="ECO:0000256" key="9">
    <source>
        <dbReference type="SAM" id="Phobius"/>
    </source>
</evidence>
<evidence type="ECO:0000313" key="10">
    <source>
        <dbReference type="EMBL" id="OUS42325.1"/>
    </source>
</evidence>
<evidence type="ECO:0000256" key="3">
    <source>
        <dbReference type="ARBA" id="ARBA00022692"/>
    </source>
</evidence>
<evidence type="ECO:0000256" key="6">
    <source>
        <dbReference type="ARBA" id="ARBA00023136"/>
    </source>
</evidence>
<feature type="transmembrane region" description="Helical" evidence="9">
    <location>
        <begin position="253"/>
        <end position="272"/>
    </location>
</feature>
<dbReference type="EMBL" id="KZ155838">
    <property type="protein sequence ID" value="OUS42325.1"/>
    <property type="molecule type" value="Genomic_DNA"/>
</dbReference>
<feature type="compositionally biased region" description="Basic and acidic residues" evidence="8">
    <location>
        <begin position="37"/>
        <end position="52"/>
    </location>
</feature>
<name>A0A1Y5I5G5_OSTTA</name>
<evidence type="ECO:0000256" key="4">
    <source>
        <dbReference type="ARBA" id="ARBA00022824"/>
    </source>
</evidence>
<feature type="transmembrane region" description="Helical" evidence="9">
    <location>
        <begin position="319"/>
        <end position="339"/>
    </location>
</feature>
<reference evidence="10" key="1">
    <citation type="submission" date="2017-04" db="EMBL/GenBank/DDBJ databases">
        <title>Population genomics of picophytoplankton unveils novel chromosome hypervariability.</title>
        <authorList>
            <consortium name="DOE Joint Genome Institute"/>
            <person name="Blanc-Mathieu R."/>
            <person name="Krasovec M."/>
            <person name="Hebrard M."/>
            <person name="Yau S."/>
            <person name="Desgranges E."/>
            <person name="Martin J."/>
            <person name="Schackwitz W."/>
            <person name="Kuo A."/>
            <person name="Salin G."/>
            <person name="Donnadieu C."/>
            <person name="Desdevises Y."/>
            <person name="Sanchez-Ferandin S."/>
            <person name="Moreau H."/>
            <person name="Rivals E."/>
            <person name="Grigoriev I.V."/>
            <person name="Grimsley N."/>
            <person name="Eyre-Walker A."/>
            <person name="Piganeau G."/>
        </authorList>
    </citation>
    <scope>NUCLEOTIDE SEQUENCE [LARGE SCALE GENOMIC DNA]</scope>
    <source>
        <strain evidence="10">RCC 1115</strain>
    </source>
</reference>
<keyword evidence="5 9" id="KW-1133">Transmembrane helix</keyword>
<organism evidence="10">
    <name type="scientific">Ostreococcus tauri</name>
    <name type="common">Marine green alga</name>
    <dbReference type="NCBI Taxonomy" id="70448"/>
    <lineage>
        <taxon>Eukaryota</taxon>
        <taxon>Viridiplantae</taxon>
        <taxon>Chlorophyta</taxon>
        <taxon>Mamiellophyceae</taxon>
        <taxon>Mamiellales</taxon>
        <taxon>Bathycoccaceae</taxon>
        <taxon>Ostreococcus</taxon>
    </lineage>
</organism>
<comment type="subcellular location">
    <subcellularLocation>
        <location evidence="1">Endoplasmic reticulum membrane</location>
        <topology evidence="1">Multi-pass membrane protein</topology>
    </subcellularLocation>
</comment>
<sequence>MRSTASESFARAGGTRGTRNRRTGVERTRVVSASSRPDGENSERAKRDMEALERRRDAASIVARVVKTQEAEPSGDKFQSGVVRIAGSKPPALTPEVMQDEVEKERLALLNEVLLIFVSGAILGPLLDHQHSRFNVLHYTEPVRVHFDALMAPMWQSPFGRMFDSVLPGFFKDAVRVAFVNENGVLETGWWVPPLFGVAAIVIGTGTTILDERRIRDSVRRARETEIRRGMHGIDEQVSRTSDLIDRCPGKPALGFMPGWMSVNWCISVFAFQYLASGVLASPQSPLVDGFLPYHLIDFVLCVWGVSTWYIFDRSAQGFFMASLTAVAGPVAEIVLINYGHLYSYAHPDVLGIPTWIPWVYFCGAPAVGNLSRQLRNELRDLSGLPGPTTRVIAYDKQKMKSSGALKSTAYSSLDRDKTVVNKNLKEIPKGRFTILPGGPIDVAVLVAKRREEEELARVLQSVRGGTQKRRRAVRRYVARQKDLKAGRKSVRDRIVGLLVRKKKEATDEDIDTEEGKTRRLLRIQREIERVEATLDEIERMKKLKNRLETIRLSLDDAAPPLGPKLRRLKSRLEDAVPAPLKPTWDALEDAIGESIGPIVRDKTPEGVRKMMEGAFDSEDDRRSYIERMNVELVEIQSEFQSELSRANRVMSTVPLESDKSAQE</sequence>
<feature type="transmembrane region" description="Helical" evidence="9">
    <location>
        <begin position="351"/>
        <end position="371"/>
    </location>
</feature>
<keyword evidence="7" id="KW-0175">Coiled coil</keyword>
<evidence type="ECO:0000256" key="7">
    <source>
        <dbReference type="SAM" id="Coils"/>
    </source>
</evidence>
<dbReference type="AlphaFoldDB" id="A0A1Y5I5G5"/>
<keyword evidence="3 9" id="KW-0812">Transmembrane</keyword>
<feature type="transmembrane region" description="Helical" evidence="9">
    <location>
        <begin position="292"/>
        <end position="312"/>
    </location>
</feature>
<keyword evidence="4" id="KW-0256">Endoplasmic reticulum</keyword>
<keyword evidence="6 9" id="KW-0472">Membrane</keyword>
<accession>A0A1Y5I5G5</accession>
<gene>
    <name evidence="10" type="ORF">BE221DRAFT_186980</name>
</gene>
<feature type="transmembrane region" description="Helical" evidence="9">
    <location>
        <begin position="107"/>
        <end position="127"/>
    </location>
</feature>
<dbReference type="Pfam" id="PF07281">
    <property type="entry name" value="INSIG"/>
    <property type="match status" value="1"/>
</dbReference>
<evidence type="ECO:0000256" key="1">
    <source>
        <dbReference type="ARBA" id="ARBA00004477"/>
    </source>
</evidence>
<comment type="similarity">
    <text evidence="2">Belongs to the INSIG family.</text>
</comment>
<dbReference type="PANTHER" id="PTHR36774">
    <property type="entry name" value="INSULIN-INDUCED PROTEIN"/>
    <property type="match status" value="1"/>
</dbReference>